<reference evidence="2" key="1">
    <citation type="submission" date="2017-01" db="EMBL/GenBank/DDBJ databases">
        <authorList>
            <person name="Mah S.A."/>
            <person name="Swanson W.J."/>
            <person name="Moy G.W."/>
            <person name="Vacquier V.D."/>
        </authorList>
    </citation>
    <scope>NUCLEOTIDE SEQUENCE [LARGE SCALE GENOMIC DNA]</scope>
    <source>
        <strain evidence="2">GSMNP</strain>
    </source>
</reference>
<feature type="region of interest" description="Disordered" evidence="1">
    <location>
        <begin position="154"/>
        <end position="234"/>
    </location>
</feature>
<feature type="region of interest" description="Disordered" evidence="1">
    <location>
        <begin position="285"/>
        <end position="393"/>
    </location>
</feature>
<feature type="region of interest" description="Disordered" evidence="1">
    <location>
        <begin position="74"/>
        <end position="139"/>
    </location>
</feature>
<evidence type="ECO:0000256" key="1">
    <source>
        <dbReference type="SAM" id="MobiDB-lite"/>
    </source>
</evidence>
<feature type="compositionally biased region" description="Basic and acidic residues" evidence="1">
    <location>
        <begin position="169"/>
        <end position="183"/>
    </location>
</feature>
<protein>
    <submittedName>
        <fullName evidence="2">Uncharacterized protein</fullName>
    </submittedName>
</protein>
<gene>
    <name evidence="2" type="ORF">AYI70_g9643</name>
</gene>
<feature type="compositionally biased region" description="Low complexity" evidence="1">
    <location>
        <begin position="371"/>
        <end position="393"/>
    </location>
</feature>
<feature type="compositionally biased region" description="Polar residues" evidence="1">
    <location>
        <begin position="288"/>
        <end position="319"/>
    </location>
</feature>
<evidence type="ECO:0000313" key="2">
    <source>
        <dbReference type="EMBL" id="OMJ11554.1"/>
    </source>
</evidence>
<dbReference type="Proteomes" id="UP000187283">
    <property type="component" value="Unassembled WGS sequence"/>
</dbReference>
<feature type="compositionally biased region" description="Basic and acidic residues" evidence="1">
    <location>
        <begin position="342"/>
        <end position="369"/>
    </location>
</feature>
<dbReference type="OrthoDB" id="5683743at2759"/>
<feature type="compositionally biased region" description="Polar residues" evidence="1">
    <location>
        <begin position="155"/>
        <end position="168"/>
    </location>
</feature>
<proteinExistence type="predicted"/>
<feature type="compositionally biased region" description="Basic and acidic residues" evidence="1">
    <location>
        <begin position="109"/>
        <end position="118"/>
    </location>
</feature>
<evidence type="ECO:0000313" key="3">
    <source>
        <dbReference type="Proteomes" id="UP000187283"/>
    </source>
</evidence>
<dbReference type="EMBL" id="LSSN01004416">
    <property type="protein sequence ID" value="OMJ11554.1"/>
    <property type="molecule type" value="Genomic_DNA"/>
</dbReference>
<name>A0A1R1XA94_9FUNG</name>
<accession>A0A1R1XA94</accession>
<feature type="compositionally biased region" description="Polar residues" evidence="1">
    <location>
        <begin position="127"/>
        <end position="139"/>
    </location>
</feature>
<dbReference type="AlphaFoldDB" id="A0A1R1XA94"/>
<feature type="region of interest" description="Disordered" evidence="1">
    <location>
        <begin position="1"/>
        <end position="33"/>
    </location>
</feature>
<feature type="compositionally biased region" description="Low complexity" evidence="1">
    <location>
        <begin position="211"/>
        <end position="224"/>
    </location>
</feature>
<keyword evidence="3" id="KW-1185">Reference proteome</keyword>
<organism evidence="2 3">
    <name type="scientific">Smittium culicis</name>
    <dbReference type="NCBI Taxonomy" id="133412"/>
    <lineage>
        <taxon>Eukaryota</taxon>
        <taxon>Fungi</taxon>
        <taxon>Fungi incertae sedis</taxon>
        <taxon>Zoopagomycota</taxon>
        <taxon>Kickxellomycotina</taxon>
        <taxon>Harpellomycetes</taxon>
        <taxon>Harpellales</taxon>
        <taxon>Legeriomycetaceae</taxon>
        <taxon>Smittium</taxon>
    </lineage>
</organism>
<comment type="caution">
    <text evidence="2">The sequence shown here is derived from an EMBL/GenBank/DDBJ whole genome shotgun (WGS) entry which is preliminary data.</text>
</comment>
<feature type="compositionally biased region" description="Polar residues" evidence="1">
    <location>
        <begin position="196"/>
        <end position="210"/>
    </location>
</feature>
<feature type="compositionally biased region" description="Basic and acidic residues" evidence="1">
    <location>
        <begin position="75"/>
        <end position="93"/>
    </location>
</feature>
<feature type="compositionally biased region" description="Polar residues" evidence="1">
    <location>
        <begin position="1"/>
        <end position="22"/>
    </location>
</feature>
<sequence length="420" mass="47970">MNQKYNSSNDELKTQSPTSAESDNVFGEGPELNSSSVKYKFDIASDSKSTNLERNESESENEIKVRYDYLLTPDSNKHPTIFERRVSSQKEAESVISPILSRKLPQNQDKFDSKEIRSYRKPISPKNDLSITHDQGNLNTFDLNERNKAEIKITPKNNIISTNSNQKAEFSEKKEPQLQKSEIKNSYPSSRDEFNSSESNLRAENQNQIDSGSKGSKSKNYNKNTYERQSESASILEMNRNLKIEESHQGPESQNQKIINGISDENANENIYKIQNNEYINESKKNDISPSLKNQQISRQKINSRNEEVSNQVLVNKSIPQDPDSVNKRQATTPGYPVEVQNDMRDKARNIDSEKAERSKRRPPEEKAELNQLNSSNSSSSKIYNSSSQQNSSFDPKRMLKVFILCAVKIIDVFLQVCLF</sequence>